<proteinExistence type="predicted"/>
<protein>
    <submittedName>
        <fullName evidence="1">Uncharacterized protein</fullName>
    </submittedName>
</protein>
<comment type="caution">
    <text evidence="1">The sequence shown here is derived from an EMBL/GenBank/DDBJ whole genome shotgun (WGS) entry which is preliminary data.</text>
</comment>
<accession>A0A6A7KAA7</accession>
<dbReference type="AlphaFoldDB" id="A0A6A7KAA7"/>
<keyword evidence="2" id="KW-1185">Reference proteome</keyword>
<organism evidence="1 2">
    <name type="scientific">Alkalibaculum sporogenes</name>
    <dbReference type="NCBI Taxonomy" id="2655001"/>
    <lineage>
        <taxon>Bacteria</taxon>
        <taxon>Bacillati</taxon>
        <taxon>Bacillota</taxon>
        <taxon>Clostridia</taxon>
        <taxon>Eubacteriales</taxon>
        <taxon>Eubacteriaceae</taxon>
        <taxon>Alkalibaculum</taxon>
    </lineage>
</organism>
<reference evidence="1 2" key="1">
    <citation type="submission" date="2019-10" db="EMBL/GenBank/DDBJ databases">
        <title>Alkalibaculum tamaniensis sp.nov., a new alkaliphilic acetogen, isolated on methoxylated aromatics from a mud volcano.</title>
        <authorList>
            <person name="Khomyakova M.A."/>
            <person name="Merkel A.Y."/>
            <person name="Bonch-Osmolovskaya E.A."/>
            <person name="Slobodkin A.I."/>
        </authorList>
    </citation>
    <scope>NUCLEOTIDE SEQUENCE [LARGE SCALE GENOMIC DNA]</scope>
    <source>
        <strain evidence="1 2">M08DMB</strain>
    </source>
</reference>
<evidence type="ECO:0000313" key="2">
    <source>
        <dbReference type="Proteomes" id="UP000440004"/>
    </source>
</evidence>
<dbReference type="Proteomes" id="UP000440004">
    <property type="component" value="Unassembled WGS sequence"/>
</dbReference>
<sequence>MSIIQPFSKCKTYVQLAMISSRSCEIMNRVFSVLVVVLDDLRLLSYDVNQVHHSHWVFIKTPVPKPTPRIRIASLTEPALYC</sequence>
<dbReference type="EMBL" id="WHNX01000019">
    <property type="protein sequence ID" value="MPW26479.1"/>
    <property type="molecule type" value="Genomic_DNA"/>
</dbReference>
<name>A0A6A7KAA7_9FIRM</name>
<gene>
    <name evidence="1" type="ORF">GC105_11825</name>
</gene>
<evidence type="ECO:0000313" key="1">
    <source>
        <dbReference type="EMBL" id="MPW26479.1"/>
    </source>
</evidence>
<dbReference type="RefSeq" id="WP_152805034.1">
    <property type="nucleotide sequence ID" value="NZ_WHNX01000019.1"/>
</dbReference>